<evidence type="ECO:0000313" key="2">
    <source>
        <dbReference type="Proteomes" id="UP000789739"/>
    </source>
</evidence>
<protein>
    <submittedName>
        <fullName evidence="1">7006_t:CDS:1</fullName>
    </submittedName>
</protein>
<proteinExistence type="predicted"/>
<gene>
    <name evidence="1" type="ORF">PBRASI_LOCUS623</name>
</gene>
<keyword evidence="2" id="KW-1185">Reference proteome</keyword>
<name>A0A9N8VTD4_9GLOM</name>
<accession>A0A9N8VTD4</accession>
<dbReference type="EMBL" id="CAJVPI010000032">
    <property type="protein sequence ID" value="CAG8461766.1"/>
    <property type="molecule type" value="Genomic_DNA"/>
</dbReference>
<dbReference type="Proteomes" id="UP000789739">
    <property type="component" value="Unassembled WGS sequence"/>
</dbReference>
<comment type="caution">
    <text evidence="1">The sequence shown here is derived from an EMBL/GenBank/DDBJ whole genome shotgun (WGS) entry which is preliminary data.</text>
</comment>
<reference evidence="1" key="1">
    <citation type="submission" date="2021-06" db="EMBL/GenBank/DDBJ databases">
        <authorList>
            <person name="Kallberg Y."/>
            <person name="Tangrot J."/>
            <person name="Rosling A."/>
        </authorList>
    </citation>
    <scope>NUCLEOTIDE SEQUENCE</scope>
    <source>
        <strain evidence="1">BR232B</strain>
    </source>
</reference>
<sequence>MSVTICKFSSTPPRKKTLSAVADVVQRWGLATNGNWELGRAFLAKKNSLGKRA</sequence>
<organism evidence="1 2">
    <name type="scientific">Paraglomus brasilianum</name>
    <dbReference type="NCBI Taxonomy" id="144538"/>
    <lineage>
        <taxon>Eukaryota</taxon>
        <taxon>Fungi</taxon>
        <taxon>Fungi incertae sedis</taxon>
        <taxon>Mucoromycota</taxon>
        <taxon>Glomeromycotina</taxon>
        <taxon>Glomeromycetes</taxon>
        <taxon>Paraglomerales</taxon>
        <taxon>Paraglomeraceae</taxon>
        <taxon>Paraglomus</taxon>
    </lineage>
</organism>
<evidence type="ECO:0000313" key="1">
    <source>
        <dbReference type="EMBL" id="CAG8461766.1"/>
    </source>
</evidence>
<dbReference type="AlphaFoldDB" id="A0A9N8VTD4"/>